<dbReference type="EMBL" id="CCBN010000011">
    <property type="protein sequence ID" value="CDO55474.1"/>
    <property type="molecule type" value="Genomic_DNA"/>
</dbReference>
<sequence>MSSISVLSPLVTAISEQSGCTNYLIGQGKSRVLVLLSSHVESHSMLHKYLQVTGISITKTFNLTNDLTKSPESISINNSIDLISYRTCLVLTDENSVFANANENVETLIQAALLNKAATVRFYFDQNVPYKTVALNDFVVSNLMEASL</sequence>
<name>A0A0J9XDW7_GEOCN</name>
<dbReference type="Proteomes" id="UP000242525">
    <property type="component" value="Unassembled WGS sequence"/>
</dbReference>
<comment type="caution">
    <text evidence="1">The sequence shown here is derived from an EMBL/GenBank/DDBJ whole genome shotgun (WGS) entry which is preliminary data.</text>
</comment>
<gene>
    <name evidence="1" type="ORF">BN980_GECA11s01687g</name>
</gene>
<protein>
    <submittedName>
        <fullName evidence="1">Uncharacterized protein</fullName>
    </submittedName>
</protein>
<keyword evidence="2" id="KW-1185">Reference proteome</keyword>
<organism evidence="1 2">
    <name type="scientific">Geotrichum candidum</name>
    <name type="common">Oospora lactis</name>
    <name type="synonym">Dipodascus geotrichum</name>
    <dbReference type="NCBI Taxonomy" id="1173061"/>
    <lineage>
        <taxon>Eukaryota</taxon>
        <taxon>Fungi</taxon>
        <taxon>Dikarya</taxon>
        <taxon>Ascomycota</taxon>
        <taxon>Saccharomycotina</taxon>
        <taxon>Dipodascomycetes</taxon>
        <taxon>Dipodascales</taxon>
        <taxon>Dipodascaceae</taxon>
        <taxon>Geotrichum</taxon>
    </lineage>
</organism>
<proteinExistence type="predicted"/>
<evidence type="ECO:0000313" key="2">
    <source>
        <dbReference type="Proteomes" id="UP000242525"/>
    </source>
</evidence>
<dbReference type="AlphaFoldDB" id="A0A0J9XDW7"/>
<accession>A0A0J9XDW7</accession>
<evidence type="ECO:0000313" key="1">
    <source>
        <dbReference type="EMBL" id="CDO55474.1"/>
    </source>
</evidence>
<reference evidence="1" key="1">
    <citation type="submission" date="2014-03" db="EMBL/GenBank/DDBJ databases">
        <authorList>
            <person name="Casaregola S."/>
        </authorList>
    </citation>
    <scope>NUCLEOTIDE SEQUENCE [LARGE SCALE GENOMIC DNA]</scope>
    <source>
        <strain evidence="1">CLIB 918</strain>
    </source>
</reference>